<reference evidence="2" key="1">
    <citation type="submission" date="2016-01" db="EMBL/GenBank/DDBJ databases">
        <authorList>
            <person name="Regsiter A."/>
            <person name="william w."/>
        </authorList>
    </citation>
    <scope>NUCLEOTIDE SEQUENCE [LARGE SCALE GENOMIC DNA]</scope>
    <source>
        <strain evidence="2">CFBP 6623</strain>
    </source>
</reference>
<organism evidence="1 2">
    <name type="scientific">Agrobacterium tomkonis CFBP 6623</name>
    <dbReference type="NCBI Taxonomy" id="1183432"/>
    <lineage>
        <taxon>Bacteria</taxon>
        <taxon>Pseudomonadati</taxon>
        <taxon>Pseudomonadota</taxon>
        <taxon>Alphaproteobacteria</taxon>
        <taxon>Hyphomicrobiales</taxon>
        <taxon>Rhizobiaceae</taxon>
        <taxon>Rhizobium/Agrobacterium group</taxon>
        <taxon>Agrobacterium</taxon>
        <taxon>Agrobacterium tumefaciens complex</taxon>
    </lineage>
</organism>
<protein>
    <recommendedName>
        <fullName evidence="3">TnsA endonuclease N-terminal domain-containing protein</fullName>
    </recommendedName>
</protein>
<dbReference type="STRING" id="1183432.AGR3A_Cc190028"/>
<dbReference type="EMBL" id="FBWK01000011">
    <property type="protein sequence ID" value="CUX14087.1"/>
    <property type="molecule type" value="Genomic_DNA"/>
</dbReference>
<dbReference type="RefSeq" id="WP_080842016.1">
    <property type="nucleotide sequence ID" value="NZ_LT009723.1"/>
</dbReference>
<accession>A0A1S7P0E0</accession>
<dbReference type="Proteomes" id="UP000191988">
    <property type="component" value="Unassembled WGS sequence"/>
</dbReference>
<dbReference type="AlphaFoldDB" id="A0A1S7P0E0"/>
<evidence type="ECO:0000313" key="2">
    <source>
        <dbReference type="Proteomes" id="UP000191988"/>
    </source>
</evidence>
<gene>
    <name evidence="1" type="ORF">AGR3A_Cc190028</name>
</gene>
<evidence type="ECO:0000313" key="1">
    <source>
        <dbReference type="EMBL" id="CUX14087.1"/>
    </source>
</evidence>
<evidence type="ECO:0008006" key="3">
    <source>
        <dbReference type="Google" id="ProtNLM"/>
    </source>
</evidence>
<sequence>MGIAQRAKSLRASRHSASIRTLYPMATVKCDGPPVFRSQAARDAACLFDVNPSITSWHCMPLSLDYGGGVHVPDFGILDDDGGRLLVDASDRVMLVDVGRIEAAAQNYGVRYRRLITDEVYDGPRLQNAKDLLRYGGTVLALGDRLRLLAVLEEHGNLTIAECLTVFTETKPVAGLSQMILRGFIEVDLDTELLGPETMVRRIRT</sequence>
<proteinExistence type="predicted"/>
<name>A0A1S7P0E0_9HYPH</name>
<keyword evidence="2" id="KW-1185">Reference proteome</keyword>